<feature type="region of interest" description="Disordered" evidence="1">
    <location>
        <begin position="135"/>
        <end position="228"/>
    </location>
</feature>
<protein>
    <submittedName>
        <fullName evidence="2">Uncharacterized protein</fullName>
    </submittedName>
</protein>
<name>A0A9P6VVT8_RHOMI</name>
<reference evidence="2 3" key="1">
    <citation type="submission" date="2020-11" db="EMBL/GenBank/DDBJ databases">
        <title>Kefir isolates.</title>
        <authorList>
            <person name="Marcisauskas S."/>
            <person name="Kim Y."/>
            <person name="Blasche S."/>
        </authorList>
    </citation>
    <scope>NUCLEOTIDE SEQUENCE [LARGE SCALE GENOMIC DNA]</scope>
    <source>
        <strain evidence="2 3">KR</strain>
    </source>
</reference>
<feature type="region of interest" description="Disordered" evidence="1">
    <location>
        <begin position="1"/>
        <end position="30"/>
    </location>
</feature>
<evidence type="ECO:0000313" key="3">
    <source>
        <dbReference type="Proteomes" id="UP000777482"/>
    </source>
</evidence>
<comment type="caution">
    <text evidence="2">The sequence shown here is derived from an EMBL/GenBank/DDBJ whole genome shotgun (WGS) entry which is preliminary data.</text>
</comment>
<dbReference type="AlphaFoldDB" id="A0A9P6VVT8"/>
<proteinExistence type="predicted"/>
<keyword evidence="3" id="KW-1185">Reference proteome</keyword>
<organism evidence="2 3">
    <name type="scientific">Rhodotorula mucilaginosa</name>
    <name type="common">Yeast</name>
    <name type="synonym">Rhodotorula rubra</name>
    <dbReference type="NCBI Taxonomy" id="5537"/>
    <lineage>
        <taxon>Eukaryota</taxon>
        <taxon>Fungi</taxon>
        <taxon>Dikarya</taxon>
        <taxon>Basidiomycota</taxon>
        <taxon>Pucciniomycotina</taxon>
        <taxon>Microbotryomycetes</taxon>
        <taxon>Sporidiobolales</taxon>
        <taxon>Sporidiobolaceae</taxon>
        <taxon>Rhodotorula</taxon>
    </lineage>
</organism>
<sequence length="335" mass="37267">MSHPSSQPRSAALAEATQRSPTLSRPPDDEVQTLLTGFTARRPTQAVTAALRSISAICSNLNISRDRIVFNWFKTVTGLLKRGAGGQWAYDSWDKSQKVTFGRSLKVIEKNVLKAQRTGFQAVLDVLENQHMHMPKPDSRVWEQSRLTMSPQQASSGSQHRQLSNMSRRPGHSHSNPLRAEPKTPTGPIQPERQPSPVVPGTASDGHLVPFGTHLHHDHSSGPPERLPSIAEMLAGEPVAFCHPPSSGNVSTLPASDFYNEQEDLPFQPPRPRYLLPTVPQQAPIYLLHQGVPRELDSETHDRHKEHERYSLAPAARLSLRQRIVYGRYGWSPSS</sequence>
<gene>
    <name evidence="2" type="ORF">C6P46_000817</name>
</gene>
<feature type="compositionally biased region" description="Polar residues" evidence="1">
    <location>
        <begin position="145"/>
        <end position="167"/>
    </location>
</feature>
<accession>A0A9P6VVT8</accession>
<dbReference type="Proteomes" id="UP000777482">
    <property type="component" value="Unassembled WGS sequence"/>
</dbReference>
<evidence type="ECO:0000313" key="2">
    <source>
        <dbReference type="EMBL" id="KAG0655593.1"/>
    </source>
</evidence>
<dbReference type="EMBL" id="PUHQ01000116">
    <property type="protein sequence ID" value="KAG0655593.1"/>
    <property type="molecule type" value="Genomic_DNA"/>
</dbReference>
<evidence type="ECO:0000256" key="1">
    <source>
        <dbReference type="SAM" id="MobiDB-lite"/>
    </source>
</evidence>